<proteinExistence type="predicted"/>
<accession>A0ABN1IQK0</accession>
<keyword evidence="3" id="KW-1185">Reference proteome</keyword>
<dbReference type="RefSeq" id="WP_343792047.1">
    <property type="nucleotide sequence ID" value="NZ_BAAAEU010000023.1"/>
</dbReference>
<dbReference type="Proteomes" id="UP001501523">
    <property type="component" value="Unassembled WGS sequence"/>
</dbReference>
<evidence type="ECO:0008006" key="4">
    <source>
        <dbReference type="Google" id="ProtNLM"/>
    </source>
</evidence>
<evidence type="ECO:0000256" key="1">
    <source>
        <dbReference type="SAM" id="SignalP"/>
    </source>
</evidence>
<evidence type="ECO:0000313" key="2">
    <source>
        <dbReference type="EMBL" id="GAA0719016.1"/>
    </source>
</evidence>
<dbReference type="SUPFAM" id="SSF51126">
    <property type="entry name" value="Pectin lyase-like"/>
    <property type="match status" value="1"/>
</dbReference>
<protein>
    <recommendedName>
        <fullName evidence="4">CSLREA domain-containing protein</fullName>
    </recommendedName>
</protein>
<gene>
    <name evidence="2" type="ORF">GCM10009105_27210</name>
</gene>
<name>A0ABN1IQK0_9GAMM</name>
<comment type="caution">
    <text evidence="2">The sequence shown here is derived from an EMBL/GenBank/DDBJ whole genome shotgun (WGS) entry which is preliminary data.</text>
</comment>
<organism evidence="2 3">
    <name type="scientific">Dokdonella soli</name>
    <dbReference type="NCBI Taxonomy" id="529810"/>
    <lineage>
        <taxon>Bacteria</taxon>
        <taxon>Pseudomonadati</taxon>
        <taxon>Pseudomonadota</taxon>
        <taxon>Gammaproteobacteria</taxon>
        <taxon>Lysobacterales</taxon>
        <taxon>Rhodanobacteraceae</taxon>
        <taxon>Dokdonella</taxon>
    </lineage>
</organism>
<dbReference type="InterPro" id="IPR011050">
    <property type="entry name" value="Pectin_lyase_fold/virulence"/>
</dbReference>
<feature type="signal peptide" evidence="1">
    <location>
        <begin position="1"/>
        <end position="26"/>
    </location>
</feature>
<reference evidence="3" key="1">
    <citation type="journal article" date="2019" name="Int. J. Syst. Evol. Microbiol.">
        <title>The Global Catalogue of Microorganisms (GCM) 10K type strain sequencing project: providing services to taxonomists for standard genome sequencing and annotation.</title>
        <authorList>
            <consortium name="The Broad Institute Genomics Platform"/>
            <consortium name="The Broad Institute Genome Sequencing Center for Infectious Disease"/>
            <person name="Wu L."/>
            <person name="Ma J."/>
        </authorList>
    </citation>
    <scope>NUCLEOTIDE SEQUENCE [LARGE SCALE GENOMIC DNA]</scope>
    <source>
        <strain evidence="3">JCM 15421</strain>
    </source>
</reference>
<evidence type="ECO:0000313" key="3">
    <source>
        <dbReference type="Proteomes" id="UP001501523"/>
    </source>
</evidence>
<dbReference type="EMBL" id="BAAAEU010000023">
    <property type="protein sequence ID" value="GAA0719016.1"/>
    <property type="molecule type" value="Genomic_DNA"/>
</dbReference>
<feature type="chain" id="PRO_5047436293" description="CSLREA domain-containing protein" evidence="1">
    <location>
        <begin position="27"/>
        <end position="639"/>
    </location>
</feature>
<sequence>MSASFRFAFVACAPLIAALTFGSRDADAFLCQPIPYYRFVGDTASDAMCTDNDIQSAINNASCPGTTIVITRERVYTAQHLTISNKSLTLYAVGDGVPCGPPPPFCDPNIGGCNNPPPTQPQVTLDGIGQTGNSTLHIDGTSYVTLRFLHVTGGNVSDRGGGIYFSGAGSLMLDTTTVDHNSAGNGGGISFSGSGGNATLTLLGNTLVLENAIGAGGSGGGILVEGSARLFALKDRTLIGYNHAPGGFGGGIAVIGPARADIGSPGYNGGAAIQFNDAAYGGGIAASAVHDRQSVNVRLFTVDPANPVHIQNNTASRTGGGIYLKPLNNSSGDFGEATLCAFDFRIDDNKAQEGAAIYADTDIDTSVGIDFGGEVYMNIDSHPGCNMPESPPSLGAVACAHGVPCNTVSGNIAEDSNNTPTPGSAILVQDDGSFKVNRLLMRGNQGAHAIRTFGLDSSFGTAYVYNCLVADNQVTGELVRIDNDGSYVGPTAFANCTFANNTIGGSTVIYSGHDLSLTDMIFDQPGVPTLAYAGNPANLAVHYVLTNSNGTLPSQPDIVVGRPSFLSAATGDYHLLPTSLGVDFAPAAGGTDLDRRPRDVDLPTIRNVYGPRDLGAYERQSAFACDDNANALFCDGFDM</sequence>
<keyword evidence="1" id="KW-0732">Signal</keyword>